<dbReference type="RefSeq" id="WP_057545225.1">
    <property type="nucleotide sequence ID" value="NZ_CDNJ01000003.1"/>
</dbReference>
<dbReference type="Pfam" id="PF06605">
    <property type="entry name" value="Prophage_tail"/>
    <property type="match status" value="1"/>
</dbReference>
<name>A0ABM9RQA6_PARSO</name>
<organism evidence="2 3">
    <name type="scientific">Paraclostridium sordellii</name>
    <name type="common">Clostridium sordellii</name>
    <dbReference type="NCBI Taxonomy" id="1505"/>
    <lineage>
        <taxon>Bacteria</taxon>
        <taxon>Bacillati</taxon>
        <taxon>Bacillota</taxon>
        <taxon>Clostridia</taxon>
        <taxon>Peptostreptococcales</taxon>
        <taxon>Peptostreptococcaceae</taxon>
        <taxon>Paraclostridium</taxon>
    </lineage>
</organism>
<proteinExistence type="predicted"/>
<dbReference type="NCBIfam" id="TIGR01665">
    <property type="entry name" value="put_anti_recept"/>
    <property type="match status" value="1"/>
</dbReference>
<evidence type="ECO:0000259" key="1">
    <source>
        <dbReference type="Pfam" id="PF06605"/>
    </source>
</evidence>
<dbReference type="GeneID" id="97537945"/>
<feature type="domain" description="Tail spike" evidence="1">
    <location>
        <begin position="166"/>
        <end position="366"/>
    </location>
</feature>
<dbReference type="EMBL" id="LN679998">
    <property type="protein sequence ID" value="CEJ74223.1"/>
    <property type="molecule type" value="Genomic_DNA"/>
</dbReference>
<dbReference type="InterPro" id="IPR007119">
    <property type="entry name" value="Phage_tail_spike_N"/>
</dbReference>
<protein>
    <submittedName>
        <fullName evidence="2">Phage minor structural, N-terminal regiondomain protein</fullName>
    </submittedName>
</protein>
<sequence>MENKKIIKVAIFKPGTPKDKVLTSNGDYILDNIVISCTTKENLITGDYITDLNVFIDEKGLYKEIQEEAILKLKMDYGNEIFEISKVTKGKTNVKAIARQITIQRTLDMWLTDVRPTGKGGQSALNILKNNSIGKKDIEFFSDIDTVNTAYYIDMSLYTALHNCDQSFINRWGGEILRRGYTVTINKRIGSDRGVQIRSGKNLTGFEAKTDIDKVVTRIVAKGFDTIRAKNFIDSPLIKKYSSIKTKEIKYNNVKVKNQNNPEEGFNTLEEAQAELERLAKLEFSQNHIDELRAEYNINYIQLEKTEEYKNFVQAERTYLGDTVNVFEDKHNINIHVRCIEKSYDVKKQKVLSMKLTNTDIKQKSITTTDILAELNSIIKNTENNNVQDIIQSMINSGIKDSYVIPRQNEIVIADNKDLDKAMNVMRLNKNGLAFSQDGYYGTYRYGFMSNGVINASLMTIGILSAISIQNADGSLQIDLAGRDGIEFLKNGVRAIEIAGQVMKFFDWDGVGDPVAEIFSSRLEGNENKPGLMIGNTKEGYISIGYRDENNPKTYYKYMLFDIHNLSGEAPYPIIMNKPVCFDIELVLDREGLNEIYTSIGKDFINKATNYWGVVNKSNGYWRVRNGHGTLELFDAFTGNRYCLISEDETFFGKDGRKYASFEPNFFTLRDSNNLAYLFKSIEGNLVSKLKFFADNGMVVSNDLQVYGNKNCIQKTEKYGDRNFYSVEDCESYLTDRSMHLMTVEKVQHGDKVSYERVILLDNIFKDSVNLNINYTVEIIKQSWGDYRIKEQTKDYFVIESDRPDFTFKYVITAKRKGFEDERNKEVFLDTETYSLHENNSSGAVNTNNDLNINDINNLPNPINNEYWRLYTKNKIVGD</sequence>
<dbReference type="InterPro" id="IPR010572">
    <property type="entry name" value="Tail_dom"/>
</dbReference>
<evidence type="ECO:0000313" key="2">
    <source>
        <dbReference type="EMBL" id="CEJ74223.1"/>
    </source>
</evidence>
<dbReference type="Proteomes" id="UP000032811">
    <property type="component" value="Chromosome 1"/>
</dbReference>
<accession>A0ABM9RQA6</accession>
<gene>
    <name evidence="2" type="ORF">ATCC9714_21111</name>
</gene>
<keyword evidence="3" id="KW-1185">Reference proteome</keyword>
<reference evidence="2 3" key="1">
    <citation type="submission" date="2014-11" db="EMBL/GenBank/DDBJ databases">
        <authorList>
            <person name="Aslett M.A."/>
            <person name="De Silva N."/>
        </authorList>
    </citation>
    <scope>NUCLEOTIDE SEQUENCE [LARGE SCALE GENOMIC DNA]</scope>
    <source>
        <strain evidence="2 3">ATCC9714</strain>
    </source>
</reference>
<evidence type="ECO:0000313" key="3">
    <source>
        <dbReference type="Proteomes" id="UP000032811"/>
    </source>
</evidence>